<keyword evidence="5" id="KW-1185">Reference proteome</keyword>
<evidence type="ECO:0000256" key="1">
    <source>
        <dbReference type="PROSITE-ProRule" id="PRU00047"/>
    </source>
</evidence>
<organism evidence="4 5">
    <name type="scientific">Stylosanthes scabra</name>
    <dbReference type="NCBI Taxonomy" id="79078"/>
    <lineage>
        <taxon>Eukaryota</taxon>
        <taxon>Viridiplantae</taxon>
        <taxon>Streptophyta</taxon>
        <taxon>Embryophyta</taxon>
        <taxon>Tracheophyta</taxon>
        <taxon>Spermatophyta</taxon>
        <taxon>Magnoliopsida</taxon>
        <taxon>eudicotyledons</taxon>
        <taxon>Gunneridae</taxon>
        <taxon>Pentapetalae</taxon>
        <taxon>rosids</taxon>
        <taxon>fabids</taxon>
        <taxon>Fabales</taxon>
        <taxon>Fabaceae</taxon>
        <taxon>Papilionoideae</taxon>
        <taxon>50 kb inversion clade</taxon>
        <taxon>dalbergioids sensu lato</taxon>
        <taxon>Dalbergieae</taxon>
        <taxon>Pterocarpus clade</taxon>
        <taxon>Stylosanthes</taxon>
    </lineage>
</organism>
<dbReference type="EMBL" id="JASCZI010041504">
    <property type="protein sequence ID" value="MED6130116.1"/>
    <property type="molecule type" value="Genomic_DNA"/>
</dbReference>
<dbReference type="InterPro" id="IPR036875">
    <property type="entry name" value="Znf_CCHC_sf"/>
</dbReference>
<evidence type="ECO:0000259" key="3">
    <source>
        <dbReference type="PROSITE" id="PS50158"/>
    </source>
</evidence>
<keyword evidence="1" id="KW-0862">Zinc</keyword>
<feature type="non-terminal residue" evidence="4">
    <location>
        <position position="117"/>
    </location>
</feature>
<comment type="caution">
    <text evidence="4">The sequence shown here is derived from an EMBL/GenBank/DDBJ whole genome shotgun (WGS) entry which is preliminary data.</text>
</comment>
<dbReference type="InterPro" id="IPR001878">
    <property type="entry name" value="Znf_CCHC"/>
</dbReference>
<sequence>MESFHATYRHIIQPVPSEQYWSNPNYIRTEAPIIKRPIGRPKVHNRRREPVEDLIEDGKLKRIFRITCAKCGEKGHNYKTCKGPASNPSWKPKTRKPKASSQVEVPLTQSAPQSQPE</sequence>
<feature type="compositionally biased region" description="Polar residues" evidence="2">
    <location>
        <begin position="99"/>
        <end position="117"/>
    </location>
</feature>
<reference evidence="4 5" key="1">
    <citation type="journal article" date="2023" name="Plants (Basel)">
        <title>Bridging the Gap: Combining Genomics and Transcriptomics Approaches to Understand Stylosanthes scabra, an Orphan Legume from the Brazilian Caatinga.</title>
        <authorList>
            <person name="Ferreira-Neto J.R.C."/>
            <person name="da Silva M.D."/>
            <person name="Binneck E."/>
            <person name="de Melo N.F."/>
            <person name="da Silva R.H."/>
            <person name="de Melo A.L.T.M."/>
            <person name="Pandolfi V."/>
            <person name="Bustamante F.O."/>
            <person name="Brasileiro-Vidal A.C."/>
            <person name="Benko-Iseppon A.M."/>
        </authorList>
    </citation>
    <scope>NUCLEOTIDE SEQUENCE [LARGE SCALE GENOMIC DNA]</scope>
    <source>
        <tissue evidence="4">Leaves</tissue>
    </source>
</reference>
<evidence type="ECO:0000313" key="5">
    <source>
        <dbReference type="Proteomes" id="UP001341840"/>
    </source>
</evidence>
<name>A0ABU6S152_9FABA</name>
<evidence type="ECO:0000313" key="4">
    <source>
        <dbReference type="EMBL" id="MED6130116.1"/>
    </source>
</evidence>
<evidence type="ECO:0000256" key="2">
    <source>
        <dbReference type="SAM" id="MobiDB-lite"/>
    </source>
</evidence>
<keyword evidence="1" id="KW-0479">Metal-binding</keyword>
<gene>
    <name evidence="4" type="ORF">PIB30_114889</name>
</gene>
<feature type="domain" description="CCHC-type" evidence="3">
    <location>
        <begin position="68"/>
        <end position="82"/>
    </location>
</feature>
<dbReference type="Proteomes" id="UP001341840">
    <property type="component" value="Unassembled WGS sequence"/>
</dbReference>
<accession>A0ABU6S152</accession>
<proteinExistence type="predicted"/>
<dbReference type="PROSITE" id="PS50158">
    <property type="entry name" value="ZF_CCHC"/>
    <property type="match status" value="1"/>
</dbReference>
<protein>
    <recommendedName>
        <fullName evidence="3">CCHC-type domain-containing protein</fullName>
    </recommendedName>
</protein>
<dbReference type="SUPFAM" id="SSF57756">
    <property type="entry name" value="Retrovirus zinc finger-like domains"/>
    <property type="match status" value="1"/>
</dbReference>
<feature type="region of interest" description="Disordered" evidence="2">
    <location>
        <begin position="74"/>
        <end position="117"/>
    </location>
</feature>
<keyword evidence="1" id="KW-0863">Zinc-finger</keyword>